<dbReference type="SUPFAM" id="SSF51905">
    <property type="entry name" value="FAD/NAD(P)-binding domain"/>
    <property type="match status" value="1"/>
</dbReference>
<keyword evidence="2" id="KW-0274">FAD</keyword>
<evidence type="ECO:0000256" key="1">
    <source>
        <dbReference type="PIRSR" id="PIRSR011396-1"/>
    </source>
</evidence>
<dbReference type="PANTHER" id="PTHR43747:SF4">
    <property type="entry name" value="FLAVIN-DEPENDENT TRYPTOPHAN HALOGENASE"/>
    <property type="match status" value="1"/>
</dbReference>
<dbReference type="GO" id="GO:0004497">
    <property type="term" value="F:monooxygenase activity"/>
    <property type="evidence" value="ECO:0007669"/>
    <property type="project" value="InterPro"/>
</dbReference>
<feature type="binding site" evidence="2">
    <location>
        <begin position="12"/>
        <end position="15"/>
    </location>
    <ligand>
        <name>FAD</name>
        <dbReference type="ChEBI" id="CHEBI:57692"/>
    </ligand>
</feature>
<keyword evidence="2" id="KW-0547">Nucleotide-binding</keyword>
<reference evidence="4 5" key="1">
    <citation type="submission" date="2020-08" db="EMBL/GenBank/DDBJ databases">
        <title>Genomic Encyclopedia of Type Strains, Phase III (KMG-III): the genomes of soil and plant-associated and newly described type strains.</title>
        <authorList>
            <person name="Whitman W."/>
        </authorList>
    </citation>
    <scope>NUCLEOTIDE SEQUENCE [LARGE SCALE GENOMIC DNA]</scope>
    <source>
        <strain evidence="4 5">CECT 8799</strain>
    </source>
</reference>
<dbReference type="RefSeq" id="WP_183460955.1">
    <property type="nucleotide sequence ID" value="NZ_JACHWZ010000013.1"/>
</dbReference>
<feature type="binding site" evidence="2">
    <location>
        <position position="78"/>
    </location>
    <ligand>
        <name>7-chloro-L-tryptophan</name>
        <dbReference type="ChEBI" id="CHEBI:58713"/>
    </ligand>
</feature>
<sequence length="500" mass="55741">MSKKIKIVVLGGGTAGWMSAAALAGVATDKVCEVVLIESEEIGTVGVGEATIPAIREFNDRLGIPEPEMMRKTHATFKLGIEFVDWGERGTSYIHPFGTYGKTIAGTDFHQHWLRLARAHQVPPLEAFSFAVNACRAGKFDFPAENKTAIDAAYSYAYHFDAGLYARYLRDFSERKGVKRLEGKVVQVQTSPDSGHVHSLLLESGEKVSGDYFIDCSGFRSLLLGETLGVAFESWKHWLACDSAVAVASERGAFFPPCTRATAKGAGWQWRIPLQHRTGNGYVYSSDIISNDEATVSLLSGLDEPAITEPRTLRFEAGKRACAWDKNCIAIGLSGGFLEPLESTSIYLIQIAIINFLKLMPGKVADPRVIREYNRLIDLEYERVRDFLILHYHLNRRDDSVLWRYCQRMAVPDSLREKIELFGRRGYIEQYRHGLFAPPSWLGVYMGQGLMPENVEPLVGVVTEERVRDELSSLKTAIDRKVAQMQDHEAFIAGYCPAGT</sequence>
<dbReference type="AlphaFoldDB" id="A0A7W4ZB44"/>
<dbReference type="InterPro" id="IPR006905">
    <property type="entry name" value="Flavin_halogenase"/>
</dbReference>
<evidence type="ECO:0000256" key="3">
    <source>
        <dbReference type="SAM" id="SignalP"/>
    </source>
</evidence>
<proteinExistence type="predicted"/>
<feature type="binding site" evidence="2">
    <location>
        <position position="346"/>
    </location>
    <ligand>
        <name>L-tryptophan</name>
        <dbReference type="ChEBI" id="CHEBI:57912"/>
    </ligand>
</feature>
<comment type="caution">
    <text evidence="4">The sequence shown here is derived from an EMBL/GenBank/DDBJ whole genome shotgun (WGS) entry which is preliminary data.</text>
</comment>
<feature type="binding site" evidence="2">
    <location>
        <position position="185"/>
    </location>
    <ligand>
        <name>FAD</name>
        <dbReference type="ChEBI" id="CHEBI:57692"/>
    </ligand>
</feature>
<keyword evidence="4" id="KW-0560">Oxidoreductase</keyword>
<keyword evidence="3" id="KW-0732">Signal</keyword>
<dbReference type="Pfam" id="PF04820">
    <property type="entry name" value="Trp_halogenase"/>
    <property type="match status" value="1"/>
</dbReference>
<dbReference type="InterPro" id="IPR033856">
    <property type="entry name" value="Trp_halogen"/>
</dbReference>
<dbReference type="EC" id="1.14.19.9" evidence="4"/>
<feature type="active site" evidence="1">
    <location>
        <position position="78"/>
    </location>
</feature>
<protein>
    <submittedName>
        <fullName evidence="4">Tryptophan halogenase</fullName>
        <ecNumber evidence="4">1.14.19.9</ecNumber>
    </submittedName>
</protein>
<evidence type="ECO:0000313" key="4">
    <source>
        <dbReference type="EMBL" id="MBB3062024.1"/>
    </source>
</evidence>
<evidence type="ECO:0000256" key="2">
    <source>
        <dbReference type="PIRSR" id="PIRSR011396-2"/>
    </source>
</evidence>
<feature type="binding site" evidence="2">
    <location>
        <position position="333"/>
    </location>
    <ligand>
        <name>FAD</name>
        <dbReference type="ChEBI" id="CHEBI:57692"/>
    </ligand>
</feature>
<gene>
    <name evidence="4" type="ORF">FHS09_002868</name>
</gene>
<evidence type="ECO:0000313" key="5">
    <source>
        <dbReference type="Proteomes" id="UP000535937"/>
    </source>
</evidence>
<dbReference type="PIRSF" id="PIRSF011396">
    <property type="entry name" value="Trp_halogenase"/>
    <property type="match status" value="1"/>
</dbReference>
<feature type="chain" id="PRO_5031076544" evidence="3">
    <location>
        <begin position="25"/>
        <end position="500"/>
    </location>
</feature>
<dbReference type="EMBL" id="JACHWZ010000013">
    <property type="protein sequence ID" value="MBB3062024.1"/>
    <property type="molecule type" value="Genomic_DNA"/>
</dbReference>
<dbReference type="Proteomes" id="UP000535937">
    <property type="component" value="Unassembled WGS sequence"/>
</dbReference>
<dbReference type="PANTHER" id="PTHR43747">
    <property type="entry name" value="FAD-BINDING PROTEIN"/>
    <property type="match status" value="1"/>
</dbReference>
<organism evidence="4 5">
    <name type="scientific">Microbulbifer rhizosphaerae</name>
    <dbReference type="NCBI Taxonomy" id="1562603"/>
    <lineage>
        <taxon>Bacteria</taxon>
        <taxon>Pseudomonadati</taxon>
        <taxon>Pseudomonadota</taxon>
        <taxon>Gammaproteobacteria</taxon>
        <taxon>Cellvibrionales</taxon>
        <taxon>Microbulbiferaceae</taxon>
        <taxon>Microbulbifer</taxon>
    </lineage>
</organism>
<name>A0A7W4ZB44_9GAMM</name>
<accession>A0A7W4ZB44</accession>
<dbReference type="Gene3D" id="3.50.50.60">
    <property type="entry name" value="FAD/NAD(P)-binding domain"/>
    <property type="match status" value="1"/>
</dbReference>
<keyword evidence="2" id="KW-0285">Flavoprotein</keyword>
<feature type="binding site" evidence="2">
    <location>
        <position position="342"/>
    </location>
    <ligand>
        <name>L-tryptophan</name>
        <dbReference type="ChEBI" id="CHEBI:57912"/>
    </ligand>
</feature>
<dbReference type="InterPro" id="IPR050816">
    <property type="entry name" value="Flavin-dep_Halogenase_NPB"/>
</dbReference>
<keyword evidence="5" id="KW-1185">Reference proteome</keyword>
<dbReference type="InterPro" id="IPR036188">
    <property type="entry name" value="FAD/NAD-bd_sf"/>
</dbReference>
<dbReference type="GO" id="GO:0000166">
    <property type="term" value="F:nucleotide binding"/>
    <property type="evidence" value="ECO:0007669"/>
    <property type="project" value="UniProtKB-KW"/>
</dbReference>
<feature type="signal peptide" evidence="3">
    <location>
        <begin position="1"/>
        <end position="24"/>
    </location>
</feature>